<dbReference type="InterPro" id="IPR045891">
    <property type="entry name" value="ZIP9"/>
</dbReference>
<evidence type="ECO:0000256" key="6">
    <source>
        <dbReference type="ARBA" id="ARBA00023136"/>
    </source>
</evidence>
<protein>
    <submittedName>
        <fullName evidence="8">Uncharacterized protein</fullName>
    </submittedName>
</protein>
<keyword evidence="5" id="KW-0333">Golgi apparatus</keyword>
<organism evidence="8 9">
    <name type="scientific">Arxiozyma heterogenica</name>
    <dbReference type="NCBI Taxonomy" id="278026"/>
    <lineage>
        <taxon>Eukaryota</taxon>
        <taxon>Fungi</taxon>
        <taxon>Dikarya</taxon>
        <taxon>Ascomycota</taxon>
        <taxon>Saccharomycotina</taxon>
        <taxon>Saccharomycetes</taxon>
        <taxon>Saccharomycetales</taxon>
        <taxon>Saccharomycetaceae</taxon>
        <taxon>Arxiozyma</taxon>
    </lineage>
</organism>
<evidence type="ECO:0000313" key="8">
    <source>
        <dbReference type="EMBL" id="KAK5774104.1"/>
    </source>
</evidence>
<accession>A0AAN7ZRI6</accession>
<keyword evidence="9" id="KW-1185">Reference proteome</keyword>
<gene>
    <name evidence="8" type="ORF">RI543_004638</name>
</gene>
<feature type="transmembrane region" description="Helical" evidence="7">
    <location>
        <begin position="62"/>
        <end position="84"/>
    </location>
</feature>
<proteinExistence type="predicted"/>
<reference evidence="9" key="1">
    <citation type="submission" date="2023-07" db="EMBL/GenBank/DDBJ databases">
        <title>A draft genome of Kazachstania heterogenica Y-27499.</title>
        <authorList>
            <person name="Donic C."/>
            <person name="Kralova J.S."/>
            <person name="Fidel L."/>
            <person name="Ben-Dor S."/>
            <person name="Jung S."/>
        </authorList>
    </citation>
    <scope>NUCLEOTIDE SEQUENCE [LARGE SCALE GENOMIC DNA]</scope>
    <source>
        <strain evidence="9">Y27499</strain>
    </source>
</reference>
<evidence type="ECO:0000256" key="2">
    <source>
        <dbReference type="ARBA" id="ARBA00004394"/>
    </source>
</evidence>
<dbReference type="PANTHER" id="PTHR16133:SF0">
    <property type="entry name" value="ZINC_IRON REGULATED TRANSPORTER-RELATED PROTEIN 102B, ISOFORM E"/>
    <property type="match status" value="1"/>
</dbReference>
<feature type="transmembrane region" description="Helical" evidence="7">
    <location>
        <begin position="363"/>
        <end position="380"/>
    </location>
</feature>
<feature type="transmembrane region" description="Helical" evidence="7">
    <location>
        <begin position="224"/>
        <end position="247"/>
    </location>
</feature>
<feature type="transmembrane region" description="Helical" evidence="7">
    <location>
        <begin position="188"/>
        <end position="212"/>
    </location>
</feature>
<evidence type="ECO:0000313" key="9">
    <source>
        <dbReference type="Proteomes" id="UP001306508"/>
    </source>
</evidence>
<dbReference type="GO" id="GO:0000139">
    <property type="term" value="C:Golgi membrane"/>
    <property type="evidence" value="ECO:0007669"/>
    <property type="project" value="UniProtKB-SubCell"/>
</dbReference>
<evidence type="ECO:0000256" key="3">
    <source>
        <dbReference type="ARBA" id="ARBA00022692"/>
    </source>
</evidence>
<dbReference type="Proteomes" id="UP001306508">
    <property type="component" value="Unassembled WGS sequence"/>
</dbReference>
<sequence>MVGIGDGIFNALVVSILLLVITFVIGLLPLFWLSKKGLNFEVINNDNINIENNTPLDHQQELYVQILSYFGVGMLLGTSFMLVIPEGVNECLANDGNVGLNLLIGYLIVYVLDRFTGLILNRNELSIEESYPGSISNITNSIRLASWKDIFKHPKQVLLNIVKNNVVFALCIHGLSDGVALGSSINNQSVLIAMLLAIVIHKIPAVLSLSSLMISRQNLPKWEVIVNLFAFAGSTPIGYVILSLFNLQQLETMNWLSGNLLLMSGGSLLYAAFTAFSSSDEENGHTHIFNKYGSPSYDNTIKNNDFKNDNIPIDELVDVRNYKIVENQSSIRSSDQVNTRFYDYNHDNCTNMNNNSKLKYDKSVYILCGIILPVIISFIIRE</sequence>
<feature type="transmembrane region" description="Helical" evidence="7">
    <location>
        <begin position="12"/>
        <end position="33"/>
    </location>
</feature>
<keyword evidence="6 7" id="KW-0472">Membrane</keyword>
<evidence type="ECO:0000256" key="4">
    <source>
        <dbReference type="ARBA" id="ARBA00022989"/>
    </source>
</evidence>
<name>A0AAN7ZRI6_9SACH</name>
<dbReference type="Pfam" id="PF02535">
    <property type="entry name" value="Zip"/>
    <property type="match status" value="1"/>
</dbReference>
<feature type="transmembrane region" description="Helical" evidence="7">
    <location>
        <begin position="253"/>
        <end position="273"/>
    </location>
</feature>
<dbReference type="GO" id="GO:0046873">
    <property type="term" value="F:metal ion transmembrane transporter activity"/>
    <property type="evidence" value="ECO:0007669"/>
    <property type="project" value="InterPro"/>
</dbReference>
<dbReference type="EMBL" id="JAWIZZ010000056">
    <property type="protein sequence ID" value="KAK5774104.1"/>
    <property type="molecule type" value="Genomic_DNA"/>
</dbReference>
<evidence type="ECO:0000256" key="7">
    <source>
        <dbReference type="SAM" id="Phobius"/>
    </source>
</evidence>
<keyword evidence="4 7" id="KW-1133">Transmembrane helix</keyword>
<dbReference type="PANTHER" id="PTHR16133">
    <property type="entry name" value="SOLUTE CARRIER FAMILY 39 ZINC TRANSPORTER , MEMBER 9-RELATED"/>
    <property type="match status" value="1"/>
</dbReference>
<dbReference type="AlphaFoldDB" id="A0AAN7ZRI6"/>
<comment type="subcellular location">
    <subcellularLocation>
        <location evidence="1">Endomembrane system</location>
        <topology evidence="1">Multi-pass membrane protein</topology>
    </subcellularLocation>
    <subcellularLocation>
        <location evidence="2">Golgi apparatus membrane</location>
    </subcellularLocation>
</comment>
<dbReference type="InterPro" id="IPR003689">
    <property type="entry name" value="ZIP"/>
</dbReference>
<feature type="transmembrane region" description="Helical" evidence="7">
    <location>
        <begin position="96"/>
        <end position="112"/>
    </location>
</feature>
<evidence type="ECO:0000256" key="5">
    <source>
        <dbReference type="ARBA" id="ARBA00023034"/>
    </source>
</evidence>
<evidence type="ECO:0000256" key="1">
    <source>
        <dbReference type="ARBA" id="ARBA00004127"/>
    </source>
</evidence>
<dbReference type="GO" id="GO:0006829">
    <property type="term" value="P:zinc ion transport"/>
    <property type="evidence" value="ECO:0007669"/>
    <property type="project" value="InterPro"/>
</dbReference>
<comment type="caution">
    <text evidence="8">The sequence shown here is derived from an EMBL/GenBank/DDBJ whole genome shotgun (WGS) entry which is preliminary data.</text>
</comment>
<keyword evidence="3 7" id="KW-0812">Transmembrane</keyword>